<name>A0A6J6D2J2_9ZZZZ</name>
<feature type="domain" description="Aromatic amino acid beta-eliminating lyase/threonine aldolase" evidence="4">
    <location>
        <begin position="28"/>
        <end position="313"/>
    </location>
</feature>
<evidence type="ECO:0000256" key="1">
    <source>
        <dbReference type="ARBA" id="ARBA00001933"/>
    </source>
</evidence>
<protein>
    <submittedName>
        <fullName evidence="5">Unannotated protein</fullName>
    </submittedName>
</protein>
<dbReference type="Gene3D" id="3.40.640.10">
    <property type="entry name" value="Type I PLP-dependent aspartate aminotransferase-like (Major domain)"/>
    <property type="match status" value="1"/>
</dbReference>
<comment type="cofactor">
    <cofactor evidence="1">
        <name>pyridoxal 5'-phosphate</name>
        <dbReference type="ChEBI" id="CHEBI:597326"/>
    </cofactor>
</comment>
<dbReference type="Gene3D" id="3.90.1150.10">
    <property type="entry name" value="Aspartate Aminotransferase, domain 1"/>
    <property type="match status" value="1"/>
</dbReference>
<evidence type="ECO:0000256" key="2">
    <source>
        <dbReference type="ARBA" id="ARBA00006966"/>
    </source>
</evidence>
<dbReference type="InterPro" id="IPR015421">
    <property type="entry name" value="PyrdxlP-dep_Trfase_major"/>
</dbReference>
<reference evidence="5" key="1">
    <citation type="submission" date="2020-05" db="EMBL/GenBank/DDBJ databases">
        <authorList>
            <person name="Chiriac C."/>
            <person name="Salcher M."/>
            <person name="Ghai R."/>
            <person name="Kavagutti S V."/>
        </authorList>
    </citation>
    <scope>NUCLEOTIDE SEQUENCE</scope>
</reference>
<dbReference type="PANTHER" id="PTHR48097">
    <property type="entry name" value="L-THREONINE ALDOLASE-RELATED"/>
    <property type="match status" value="1"/>
</dbReference>
<dbReference type="AlphaFoldDB" id="A0A6J6D2J2"/>
<comment type="similarity">
    <text evidence="2">Belongs to the threonine aldolase family.</text>
</comment>
<dbReference type="PANTHER" id="PTHR48097:SF5">
    <property type="entry name" value="LOW SPECIFICITY L-THREONINE ALDOLASE"/>
    <property type="match status" value="1"/>
</dbReference>
<accession>A0A6J6D2J2</accession>
<organism evidence="5">
    <name type="scientific">freshwater metagenome</name>
    <dbReference type="NCBI Taxonomy" id="449393"/>
    <lineage>
        <taxon>unclassified sequences</taxon>
        <taxon>metagenomes</taxon>
        <taxon>ecological metagenomes</taxon>
    </lineage>
</organism>
<evidence type="ECO:0000259" key="4">
    <source>
        <dbReference type="Pfam" id="PF01212"/>
    </source>
</evidence>
<dbReference type="Pfam" id="PF01212">
    <property type="entry name" value="Beta_elim_lyase"/>
    <property type="match status" value="1"/>
</dbReference>
<dbReference type="InterPro" id="IPR015424">
    <property type="entry name" value="PyrdxlP-dep_Trfase"/>
</dbReference>
<dbReference type="InterPro" id="IPR001597">
    <property type="entry name" value="ArAA_b-elim_lyase/Thr_aldolase"/>
</dbReference>
<evidence type="ECO:0000313" key="5">
    <source>
        <dbReference type="EMBL" id="CAB4558050.1"/>
    </source>
</evidence>
<dbReference type="EMBL" id="CAEZTC010000060">
    <property type="protein sequence ID" value="CAB4558050.1"/>
    <property type="molecule type" value="Genomic_DNA"/>
</dbReference>
<keyword evidence="3" id="KW-0663">Pyridoxal phosphate</keyword>
<evidence type="ECO:0000256" key="3">
    <source>
        <dbReference type="ARBA" id="ARBA00022898"/>
    </source>
</evidence>
<dbReference type="GO" id="GO:0016829">
    <property type="term" value="F:lyase activity"/>
    <property type="evidence" value="ECO:0007669"/>
    <property type="project" value="InterPro"/>
</dbReference>
<dbReference type="SUPFAM" id="SSF53383">
    <property type="entry name" value="PLP-dependent transferases"/>
    <property type="match status" value="1"/>
</dbReference>
<dbReference type="GO" id="GO:0006520">
    <property type="term" value="P:amino acid metabolic process"/>
    <property type="evidence" value="ECO:0007669"/>
    <property type="project" value="InterPro"/>
</dbReference>
<sequence length="368" mass="39934">MGVFRHDEIIETDSVYMVNLPTPPARFFASDNFSGAHPRYIDALSRANKGHVPAYGNDALSHRANELFNELCGVDVEMLCVFGGTGSNVVALGNVLQPAESVLCTQWSHINVDETGAPEKLLGAKLQDVTSVDGKLRVSDIEQAAQAIGNIHHVQPGVVSITQATELGTLYSADEISNICDAAHSFGMRVHLDGARIANAVAALGGNAATFRSLTFDAGVDVVSFGGTKNAMLGAEVVLLPRTQNSTRGKLIRKQFTQMPSKQRFISAQFVTALEDGFWIETAAHANAMALRLYEALADIESLQLVRPAVNSLYPIVEPAVKKALQEWSFFWDWDLTAHQVRWMTSWDTTAEDVDAFALGVRQALGFS</sequence>
<gene>
    <name evidence="5" type="ORF">UFOPK1572_00627</name>
</gene>
<proteinExistence type="inferred from homology"/>
<dbReference type="InterPro" id="IPR015422">
    <property type="entry name" value="PyrdxlP-dep_Trfase_small"/>
</dbReference>